<organism evidence="3 4">
    <name type="scientific">Pseudoneurospora amorphoporcata</name>
    <dbReference type="NCBI Taxonomy" id="241081"/>
    <lineage>
        <taxon>Eukaryota</taxon>
        <taxon>Fungi</taxon>
        <taxon>Dikarya</taxon>
        <taxon>Ascomycota</taxon>
        <taxon>Pezizomycotina</taxon>
        <taxon>Sordariomycetes</taxon>
        <taxon>Sordariomycetidae</taxon>
        <taxon>Sordariales</taxon>
        <taxon>Sordariaceae</taxon>
        <taxon>Pseudoneurospora</taxon>
    </lineage>
</organism>
<accession>A0AAN6SIN4</accession>
<dbReference type="AlphaFoldDB" id="A0AAN6SIN4"/>
<comment type="caution">
    <text evidence="3">The sequence shown here is derived from an EMBL/GenBank/DDBJ whole genome shotgun (WGS) entry which is preliminary data.</text>
</comment>
<feature type="region of interest" description="Disordered" evidence="1">
    <location>
        <begin position="66"/>
        <end position="85"/>
    </location>
</feature>
<name>A0AAN6SIN4_9PEZI</name>
<evidence type="ECO:0000313" key="4">
    <source>
        <dbReference type="Proteomes" id="UP001303222"/>
    </source>
</evidence>
<reference evidence="3" key="1">
    <citation type="journal article" date="2023" name="Mol. Phylogenet. Evol.">
        <title>Genome-scale phylogeny and comparative genomics of the fungal order Sordariales.</title>
        <authorList>
            <person name="Hensen N."/>
            <person name="Bonometti L."/>
            <person name="Westerberg I."/>
            <person name="Brannstrom I.O."/>
            <person name="Guillou S."/>
            <person name="Cros-Aarteil S."/>
            <person name="Calhoun S."/>
            <person name="Haridas S."/>
            <person name="Kuo A."/>
            <person name="Mondo S."/>
            <person name="Pangilinan J."/>
            <person name="Riley R."/>
            <person name="LaButti K."/>
            <person name="Andreopoulos B."/>
            <person name="Lipzen A."/>
            <person name="Chen C."/>
            <person name="Yan M."/>
            <person name="Daum C."/>
            <person name="Ng V."/>
            <person name="Clum A."/>
            <person name="Steindorff A."/>
            <person name="Ohm R.A."/>
            <person name="Martin F."/>
            <person name="Silar P."/>
            <person name="Natvig D.O."/>
            <person name="Lalanne C."/>
            <person name="Gautier V."/>
            <person name="Ament-Velasquez S.L."/>
            <person name="Kruys A."/>
            <person name="Hutchinson M.I."/>
            <person name="Powell A.J."/>
            <person name="Barry K."/>
            <person name="Miller A.N."/>
            <person name="Grigoriev I.V."/>
            <person name="Debuchy R."/>
            <person name="Gladieux P."/>
            <person name="Hiltunen Thoren M."/>
            <person name="Johannesson H."/>
        </authorList>
    </citation>
    <scope>NUCLEOTIDE SEQUENCE</scope>
    <source>
        <strain evidence="3">CBS 626.80</strain>
    </source>
</reference>
<evidence type="ECO:0000256" key="2">
    <source>
        <dbReference type="SAM" id="Phobius"/>
    </source>
</evidence>
<reference evidence="3" key="2">
    <citation type="submission" date="2023-06" db="EMBL/GenBank/DDBJ databases">
        <authorList>
            <consortium name="Lawrence Berkeley National Laboratory"/>
            <person name="Mondo S.J."/>
            <person name="Hensen N."/>
            <person name="Bonometti L."/>
            <person name="Westerberg I."/>
            <person name="Brannstrom I.O."/>
            <person name="Guillou S."/>
            <person name="Cros-Aarteil S."/>
            <person name="Calhoun S."/>
            <person name="Haridas S."/>
            <person name="Kuo A."/>
            <person name="Pangilinan J."/>
            <person name="Riley R."/>
            <person name="Labutti K."/>
            <person name="Andreopoulos B."/>
            <person name="Lipzen A."/>
            <person name="Chen C."/>
            <person name="Yanf M."/>
            <person name="Daum C."/>
            <person name="Ng V."/>
            <person name="Clum A."/>
            <person name="Steindorff A."/>
            <person name="Ohm R."/>
            <person name="Martin F."/>
            <person name="Silar P."/>
            <person name="Natvig D."/>
            <person name="Lalanne C."/>
            <person name="Gautier V."/>
            <person name="Ament-Velasquez S.L."/>
            <person name="Kruys A."/>
            <person name="Hutchinson M.I."/>
            <person name="Powell A.J."/>
            <person name="Barry K."/>
            <person name="Miller A.N."/>
            <person name="Grigoriev I.V."/>
            <person name="Debuchy R."/>
            <person name="Gladieux P."/>
            <person name="Thoren M.H."/>
            <person name="Johannesson H."/>
        </authorList>
    </citation>
    <scope>NUCLEOTIDE SEQUENCE</scope>
    <source>
        <strain evidence="3">CBS 626.80</strain>
    </source>
</reference>
<evidence type="ECO:0000313" key="3">
    <source>
        <dbReference type="EMBL" id="KAK3954723.1"/>
    </source>
</evidence>
<proteinExistence type="predicted"/>
<keyword evidence="2" id="KW-0472">Membrane</keyword>
<feature type="transmembrane region" description="Helical" evidence="2">
    <location>
        <begin position="39"/>
        <end position="58"/>
    </location>
</feature>
<gene>
    <name evidence="3" type="ORF">QBC32DRAFT_335668</name>
</gene>
<keyword evidence="4" id="KW-1185">Reference proteome</keyword>
<sequence length="85" mass="9698">MTSWLFVHVGHLEVMNLLVTLCQPQGYFIESLFPVETPVTMLSIGFHVSIVLLLLGSYRAELREHWQTPRGKRRGEGTGRDGQME</sequence>
<evidence type="ECO:0000256" key="1">
    <source>
        <dbReference type="SAM" id="MobiDB-lite"/>
    </source>
</evidence>
<protein>
    <submittedName>
        <fullName evidence="3">Uncharacterized protein</fullName>
    </submittedName>
</protein>
<dbReference type="EMBL" id="MU859086">
    <property type="protein sequence ID" value="KAK3954723.1"/>
    <property type="molecule type" value="Genomic_DNA"/>
</dbReference>
<feature type="compositionally biased region" description="Basic and acidic residues" evidence="1">
    <location>
        <begin position="74"/>
        <end position="85"/>
    </location>
</feature>
<keyword evidence="2" id="KW-1133">Transmembrane helix</keyword>
<dbReference type="Proteomes" id="UP001303222">
    <property type="component" value="Unassembled WGS sequence"/>
</dbReference>
<keyword evidence="2" id="KW-0812">Transmembrane</keyword>